<evidence type="ECO:0000313" key="9">
    <source>
        <dbReference type="Proteomes" id="UP001291306"/>
    </source>
</evidence>
<feature type="region of interest" description="Disordered" evidence="5">
    <location>
        <begin position="1"/>
        <end position="24"/>
    </location>
</feature>
<dbReference type="NCBIfam" id="TIGR01167">
    <property type="entry name" value="LPXTG_anchor"/>
    <property type="match status" value="1"/>
</dbReference>
<evidence type="ECO:0000313" key="8">
    <source>
        <dbReference type="EMBL" id="MDZ5001188.1"/>
    </source>
</evidence>
<evidence type="ECO:0000256" key="6">
    <source>
        <dbReference type="SAM" id="Phobius"/>
    </source>
</evidence>
<evidence type="ECO:0000256" key="3">
    <source>
        <dbReference type="ARBA" id="ARBA00022729"/>
    </source>
</evidence>
<proteinExistence type="predicted"/>
<keyword evidence="6" id="KW-0812">Transmembrane</keyword>
<evidence type="ECO:0000256" key="5">
    <source>
        <dbReference type="SAM" id="MobiDB-lite"/>
    </source>
</evidence>
<dbReference type="RefSeq" id="WP_416173582.1">
    <property type="nucleotide sequence ID" value="NZ_WNVC01001126.1"/>
</dbReference>
<evidence type="ECO:0000259" key="7">
    <source>
        <dbReference type="PROSITE" id="PS50847"/>
    </source>
</evidence>
<dbReference type="Proteomes" id="UP001291306">
    <property type="component" value="Unassembled WGS sequence"/>
</dbReference>
<feature type="transmembrane region" description="Helical" evidence="6">
    <location>
        <begin position="20"/>
        <end position="44"/>
    </location>
</feature>
<keyword evidence="2" id="KW-0964">Secreted</keyword>
<evidence type="ECO:0000256" key="2">
    <source>
        <dbReference type="ARBA" id="ARBA00022525"/>
    </source>
</evidence>
<dbReference type="Pfam" id="PF00746">
    <property type="entry name" value="Gram_pos_anchor"/>
    <property type="match status" value="1"/>
</dbReference>
<sequence length="54" mass="5422">GNNNSGNNKPNKDNGKGGELPSTGAAVSSTVMLLLGAGAVIAGAKTLKKRKREE</sequence>
<evidence type="ECO:0000256" key="1">
    <source>
        <dbReference type="ARBA" id="ARBA00022512"/>
    </source>
</evidence>
<reference evidence="8" key="1">
    <citation type="submission" date="2019-11" db="EMBL/GenBank/DDBJ databases">
        <title>Characterization of Clostridium perfringens isolates from swine manure treated agricultural soils.</title>
        <authorList>
            <person name="Wushke S.T."/>
        </authorList>
    </citation>
    <scope>NUCLEOTIDE SEQUENCE</scope>
    <source>
        <strain evidence="8">X26</strain>
    </source>
</reference>
<dbReference type="EMBL" id="WNVC01001126">
    <property type="protein sequence ID" value="MDZ5001188.1"/>
    <property type="molecule type" value="Genomic_DNA"/>
</dbReference>
<gene>
    <name evidence="8" type="ORF">GNF79_19450</name>
</gene>
<keyword evidence="4" id="KW-0572">Peptidoglycan-anchor</keyword>
<comment type="caution">
    <text evidence="8">The sequence shown here is derived from an EMBL/GenBank/DDBJ whole genome shotgun (WGS) entry which is preliminary data.</text>
</comment>
<keyword evidence="6" id="KW-1133">Transmembrane helix</keyword>
<dbReference type="PROSITE" id="PS50847">
    <property type="entry name" value="GRAM_POS_ANCHORING"/>
    <property type="match status" value="1"/>
</dbReference>
<feature type="non-terminal residue" evidence="8">
    <location>
        <position position="1"/>
    </location>
</feature>
<name>A0AAW9IA68_CLOPF</name>
<dbReference type="InterPro" id="IPR019931">
    <property type="entry name" value="LPXTG_anchor"/>
</dbReference>
<organism evidence="8 9">
    <name type="scientific">Clostridium perfringens</name>
    <dbReference type="NCBI Taxonomy" id="1502"/>
    <lineage>
        <taxon>Bacteria</taxon>
        <taxon>Bacillati</taxon>
        <taxon>Bacillota</taxon>
        <taxon>Clostridia</taxon>
        <taxon>Eubacteriales</taxon>
        <taxon>Clostridiaceae</taxon>
        <taxon>Clostridium</taxon>
    </lineage>
</organism>
<keyword evidence="6" id="KW-0472">Membrane</keyword>
<protein>
    <submittedName>
        <fullName evidence="8">LPXTG cell wall anchor domain-containing protein</fullName>
    </submittedName>
</protein>
<accession>A0AAW9IA68</accession>
<evidence type="ECO:0000256" key="4">
    <source>
        <dbReference type="ARBA" id="ARBA00023088"/>
    </source>
</evidence>
<feature type="domain" description="Gram-positive cocci surface proteins LPxTG" evidence="7">
    <location>
        <begin position="20"/>
        <end position="54"/>
    </location>
</feature>
<keyword evidence="3" id="KW-0732">Signal</keyword>
<dbReference type="AlphaFoldDB" id="A0AAW9IA68"/>
<keyword evidence="1" id="KW-0134">Cell wall</keyword>